<feature type="region of interest" description="Disordered" evidence="1">
    <location>
        <begin position="46"/>
        <end position="79"/>
    </location>
</feature>
<keyword evidence="3" id="KW-1185">Reference proteome</keyword>
<feature type="compositionally biased region" description="Polar residues" evidence="1">
    <location>
        <begin position="70"/>
        <end position="79"/>
    </location>
</feature>
<sequence length="79" mass="8139">MRSPPSPSYLDQLLTGGRHLDVLLPAVELSHDGVNLLVGQRVAAGAGRRQLQETESSSGPASGSSRKGSTSTASLSNHS</sequence>
<protein>
    <submittedName>
        <fullName evidence="2">Uncharacterized protein</fullName>
    </submittedName>
</protein>
<dbReference type="Proteomes" id="UP000314294">
    <property type="component" value="Unassembled WGS sequence"/>
</dbReference>
<evidence type="ECO:0000313" key="2">
    <source>
        <dbReference type="EMBL" id="TNN60731.1"/>
    </source>
</evidence>
<comment type="caution">
    <text evidence="2">The sequence shown here is derived from an EMBL/GenBank/DDBJ whole genome shotgun (WGS) entry which is preliminary data.</text>
</comment>
<feature type="compositionally biased region" description="Low complexity" evidence="1">
    <location>
        <begin position="56"/>
        <end position="69"/>
    </location>
</feature>
<dbReference type="EMBL" id="SRLO01000329">
    <property type="protein sequence ID" value="TNN60731.1"/>
    <property type="molecule type" value="Genomic_DNA"/>
</dbReference>
<evidence type="ECO:0000256" key="1">
    <source>
        <dbReference type="SAM" id="MobiDB-lite"/>
    </source>
</evidence>
<accession>A0A4Z2H526</accession>
<dbReference type="AlphaFoldDB" id="A0A4Z2H526"/>
<reference evidence="2 3" key="1">
    <citation type="submission" date="2019-03" db="EMBL/GenBank/DDBJ databases">
        <title>First draft genome of Liparis tanakae, snailfish: a comprehensive survey of snailfish specific genes.</title>
        <authorList>
            <person name="Kim W."/>
            <person name="Song I."/>
            <person name="Jeong J.-H."/>
            <person name="Kim D."/>
            <person name="Kim S."/>
            <person name="Ryu S."/>
            <person name="Song J.Y."/>
            <person name="Lee S.K."/>
        </authorList>
    </citation>
    <scope>NUCLEOTIDE SEQUENCE [LARGE SCALE GENOMIC DNA]</scope>
    <source>
        <tissue evidence="2">Muscle</tissue>
    </source>
</reference>
<gene>
    <name evidence="2" type="ORF">EYF80_029075</name>
</gene>
<organism evidence="2 3">
    <name type="scientific">Liparis tanakae</name>
    <name type="common">Tanaka's snailfish</name>
    <dbReference type="NCBI Taxonomy" id="230148"/>
    <lineage>
        <taxon>Eukaryota</taxon>
        <taxon>Metazoa</taxon>
        <taxon>Chordata</taxon>
        <taxon>Craniata</taxon>
        <taxon>Vertebrata</taxon>
        <taxon>Euteleostomi</taxon>
        <taxon>Actinopterygii</taxon>
        <taxon>Neopterygii</taxon>
        <taxon>Teleostei</taxon>
        <taxon>Neoteleostei</taxon>
        <taxon>Acanthomorphata</taxon>
        <taxon>Eupercaria</taxon>
        <taxon>Perciformes</taxon>
        <taxon>Cottioidei</taxon>
        <taxon>Cottales</taxon>
        <taxon>Liparidae</taxon>
        <taxon>Liparis</taxon>
    </lineage>
</organism>
<proteinExistence type="predicted"/>
<evidence type="ECO:0000313" key="3">
    <source>
        <dbReference type="Proteomes" id="UP000314294"/>
    </source>
</evidence>
<name>A0A4Z2H526_9TELE</name>